<evidence type="ECO:0000256" key="2">
    <source>
        <dbReference type="ARBA" id="ARBA00007812"/>
    </source>
</evidence>
<dbReference type="Gene3D" id="3.40.50.970">
    <property type="match status" value="2"/>
</dbReference>
<dbReference type="EMBL" id="JACPUR010000004">
    <property type="protein sequence ID" value="MBI3126486.1"/>
    <property type="molecule type" value="Genomic_DNA"/>
</dbReference>
<evidence type="ECO:0000256" key="1">
    <source>
        <dbReference type="ARBA" id="ARBA00001964"/>
    </source>
</evidence>
<dbReference type="AlphaFoldDB" id="A0A932HZ56"/>
<dbReference type="CDD" id="cd07035">
    <property type="entry name" value="TPP_PYR_POX_like"/>
    <property type="match status" value="1"/>
</dbReference>
<feature type="domain" description="Thiamine pyrophosphate enzyme N-terminal TPP-binding" evidence="7">
    <location>
        <begin position="4"/>
        <end position="115"/>
    </location>
</feature>
<dbReference type="GO" id="GO:0003984">
    <property type="term" value="F:acetolactate synthase activity"/>
    <property type="evidence" value="ECO:0007669"/>
    <property type="project" value="TreeGrafter"/>
</dbReference>
<dbReference type="GO" id="GO:0030976">
    <property type="term" value="F:thiamine pyrophosphate binding"/>
    <property type="evidence" value="ECO:0007669"/>
    <property type="project" value="InterPro"/>
</dbReference>
<dbReference type="InterPro" id="IPR045229">
    <property type="entry name" value="TPP_enz"/>
</dbReference>
<dbReference type="InterPro" id="IPR029061">
    <property type="entry name" value="THDP-binding"/>
</dbReference>
<evidence type="ECO:0000259" key="7">
    <source>
        <dbReference type="Pfam" id="PF02776"/>
    </source>
</evidence>
<dbReference type="Pfam" id="PF02775">
    <property type="entry name" value="TPP_enzyme_C"/>
    <property type="match status" value="1"/>
</dbReference>
<organism evidence="8 9">
    <name type="scientific">Tectimicrobiota bacterium</name>
    <dbReference type="NCBI Taxonomy" id="2528274"/>
    <lineage>
        <taxon>Bacteria</taxon>
        <taxon>Pseudomonadati</taxon>
        <taxon>Nitrospinota/Tectimicrobiota group</taxon>
        <taxon>Candidatus Tectimicrobiota</taxon>
    </lineage>
</organism>
<dbReference type="SUPFAM" id="SSF52518">
    <property type="entry name" value="Thiamin diphosphate-binding fold (THDP-binding)"/>
    <property type="match status" value="2"/>
</dbReference>
<dbReference type="Proteomes" id="UP000782312">
    <property type="component" value="Unassembled WGS sequence"/>
</dbReference>
<evidence type="ECO:0000313" key="9">
    <source>
        <dbReference type="Proteomes" id="UP000782312"/>
    </source>
</evidence>
<dbReference type="PROSITE" id="PS00187">
    <property type="entry name" value="TPP_ENZYMES"/>
    <property type="match status" value="1"/>
</dbReference>
<dbReference type="InterPro" id="IPR029035">
    <property type="entry name" value="DHS-like_NAD/FAD-binding_dom"/>
</dbReference>
<comment type="similarity">
    <text evidence="2 4">Belongs to the TPP enzyme family.</text>
</comment>
<sequence length="561" mass="60763">MAKMSGAEYVSRALKAYGVTHIFFVPTVLSRALAVMDLEGTGISRIITHGEKAAVYMADGFARASGRPGITMAQIVGGLNLAAGLRDAYLAGSPVIAFTGGYDPMYRYRHDYQEAEDFDAFETVTKFNAYVDDVRRFPDLIRQAFRAATTGNPGPVHLRVRGKLGQIEEDTADLEVLAEPRFNRYPPFRPEPEVEHVRQVARVLASARKPVIVAGGGVRNSGAKRELVELAEKLHIPVATSLTGKEIIPGNHPLSIGVVGSYSRRSANVLVGQADLVFFAGTRAGGMTTNTWRVPKIGTPAVQLDIDPEELGRNYPLQGSILGDAKVSLRRLIEAADASSAASRKDWVAHCQKTVADWRAEFAPLLNSDKSPVHPLRIIKELTSFLPPNAFVLSDTGHSGMWTGGYLDLNHPGQGYTRCAGHLGWGFPAALGAKCALPDRPVFLFCGDAGFWYHIGELETAVRWNINAILVVNNNCAQNQETGIYSRAYGGKQQANSRQLWTFKQTNLSTVAESMGAAAIRVERPGDLRGALEKALTIKNVPVVVEVVSDIEALAPGAYAE</sequence>
<protein>
    <submittedName>
        <fullName evidence="8">Thiamine pyrophosphate-binding protein</fullName>
    </submittedName>
</protein>
<evidence type="ECO:0000313" key="8">
    <source>
        <dbReference type="EMBL" id="MBI3126486.1"/>
    </source>
</evidence>
<dbReference type="GO" id="GO:0009097">
    <property type="term" value="P:isoleucine biosynthetic process"/>
    <property type="evidence" value="ECO:0007669"/>
    <property type="project" value="TreeGrafter"/>
</dbReference>
<dbReference type="InterPro" id="IPR000399">
    <property type="entry name" value="TPP-bd_CS"/>
</dbReference>
<evidence type="ECO:0000259" key="5">
    <source>
        <dbReference type="Pfam" id="PF00205"/>
    </source>
</evidence>
<dbReference type="Pfam" id="PF02776">
    <property type="entry name" value="TPP_enzyme_N"/>
    <property type="match status" value="1"/>
</dbReference>
<evidence type="ECO:0000256" key="3">
    <source>
        <dbReference type="ARBA" id="ARBA00023052"/>
    </source>
</evidence>
<dbReference type="PANTHER" id="PTHR18968">
    <property type="entry name" value="THIAMINE PYROPHOSPHATE ENZYMES"/>
    <property type="match status" value="1"/>
</dbReference>
<dbReference type="InterPro" id="IPR012000">
    <property type="entry name" value="Thiamin_PyroP_enz_cen_dom"/>
</dbReference>
<dbReference type="CDD" id="cd00568">
    <property type="entry name" value="TPP_enzymes"/>
    <property type="match status" value="1"/>
</dbReference>
<dbReference type="GO" id="GO:0050660">
    <property type="term" value="F:flavin adenine dinucleotide binding"/>
    <property type="evidence" value="ECO:0007669"/>
    <property type="project" value="TreeGrafter"/>
</dbReference>
<dbReference type="PANTHER" id="PTHR18968:SF13">
    <property type="entry name" value="ACETOLACTATE SYNTHASE CATALYTIC SUBUNIT, MITOCHONDRIAL"/>
    <property type="match status" value="1"/>
</dbReference>
<comment type="cofactor">
    <cofactor evidence="1">
        <name>thiamine diphosphate</name>
        <dbReference type="ChEBI" id="CHEBI:58937"/>
    </cofactor>
</comment>
<evidence type="ECO:0000256" key="4">
    <source>
        <dbReference type="RuleBase" id="RU362132"/>
    </source>
</evidence>
<dbReference type="GO" id="GO:0005948">
    <property type="term" value="C:acetolactate synthase complex"/>
    <property type="evidence" value="ECO:0007669"/>
    <property type="project" value="TreeGrafter"/>
</dbReference>
<accession>A0A932HZ56</accession>
<name>A0A932HZ56_UNCTE</name>
<dbReference type="Gene3D" id="3.40.50.1220">
    <property type="entry name" value="TPP-binding domain"/>
    <property type="match status" value="1"/>
</dbReference>
<reference evidence="8" key="1">
    <citation type="submission" date="2020-07" db="EMBL/GenBank/DDBJ databases">
        <title>Huge and variable diversity of episymbiotic CPR bacteria and DPANN archaea in groundwater ecosystems.</title>
        <authorList>
            <person name="He C.Y."/>
            <person name="Keren R."/>
            <person name="Whittaker M."/>
            <person name="Farag I.F."/>
            <person name="Doudna J."/>
            <person name="Cate J.H.D."/>
            <person name="Banfield J.F."/>
        </authorList>
    </citation>
    <scope>NUCLEOTIDE SEQUENCE</scope>
    <source>
        <strain evidence="8">NC_groundwater_763_Ag_S-0.2um_68_21</strain>
    </source>
</reference>
<dbReference type="GO" id="GO:0000287">
    <property type="term" value="F:magnesium ion binding"/>
    <property type="evidence" value="ECO:0007669"/>
    <property type="project" value="InterPro"/>
</dbReference>
<evidence type="ECO:0000259" key="6">
    <source>
        <dbReference type="Pfam" id="PF02775"/>
    </source>
</evidence>
<gene>
    <name evidence="8" type="ORF">HYZ11_02645</name>
</gene>
<dbReference type="InterPro" id="IPR012001">
    <property type="entry name" value="Thiamin_PyroP_enz_TPP-bd_dom"/>
</dbReference>
<dbReference type="InterPro" id="IPR011766">
    <property type="entry name" value="TPP_enzyme_TPP-bd"/>
</dbReference>
<comment type="caution">
    <text evidence="8">The sequence shown here is derived from an EMBL/GenBank/DDBJ whole genome shotgun (WGS) entry which is preliminary data.</text>
</comment>
<dbReference type="SUPFAM" id="SSF52467">
    <property type="entry name" value="DHS-like NAD/FAD-binding domain"/>
    <property type="match status" value="1"/>
</dbReference>
<keyword evidence="3 4" id="KW-0786">Thiamine pyrophosphate</keyword>
<feature type="domain" description="Thiamine pyrophosphate enzyme TPP-binding" evidence="6">
    <location>
        <begin position="395"/>
        <end position="547"/>
    </location>
</feature>
<dbReference type="GO" id="GO:0009099">
    <property type="term" value="P:L-valine biosynthetic process"/>
    <property type="evidence" value="ECO:0007669"/>
    <property type="project" value="TreeGrafter"/>
</dbReference>
<feature type="domain" description="Thiamine pyrophosphate enzyme central" evidence="5">
    <location>
        <begin position="197"/>
        <end position="332"/>
    </location>
</feature>
<dbReference type="Pfam" id="PF00205">
    <property type="entry name" value="TPP_enzyme_M"/>
    <property type="match status" value="1"/>
</dbReference>
<proteinExistence type="inferred from homology"/>